<gene>
    <name evidence="1" type="ORF">BJ138DRAFT_435144</name>
</gene>
<reference evidence="1" key="1">
    <citation type="journal article" date="2021" name="New Phytol.">
        <title>Evolutionary innovations through gain and loss of genes in the ectomycorrhizal Boletales.</title>
        <authorList>
            <person name="Wu G."/>
            <person name="Miyauchi S."/>
            <person name="Morin E."/>
            <person name="Kuo A."/>
            <person name="Drula E."/>
            <person name="Varga T."/>
            <person name="Kohler A."/>
            <person name="Feng B."/>
            <person name="Cao Y."/>
            <person name="Lipzen A."/>
            <person name="Daum C."/>
            <person name="Hundley H."/>
            <person name="Pangilinan J."/>
            <person name="Johnson J."/>
            <person name="Barry K."/>
            <person name="LaButti K."/>
            <person name="Ng V."/>
            <person name="Ahrendt S."/>
            <person name="Min B."/>
            <person name="Choi I.G."/>
            <person name="Park H."/>
            <person name="Plett J.M."/>
            <person name="Magnuson J."/>
            <person name="Spatafora J.W."/>
            <person name="Nagy L.G."/>
            <person name="Henrissat B."/>
            <person name="Grigoriev I.V."/>
            <person name="Yang Z.L."/>
            <person name="Xu J."/>
            <person name="Martin F.M."/>
        </authorList>
    </citation>
    <scope>NUCLEOTIDE SEQUENCE</scope>
    <source>
        <strain evidence="1">ATCC 28755</strain>
    </source>
</reference>
<organism evidence="1 2">
    <name type="scientific">Hygrophoropsis aurantiaca</name>
    <dbReference type="NCBI Taxonomy" id="72124"/>
    <lineage>
        <taxon>Eukaryota</taxon>
        <taxon>Fungi</taxon>
        <taxon>Dikarya</taxon>
        <taxon>Basidiomycota</taxon>
        <taxon>Agaricomycotina</taxon>
        <taxon>Agaricomycetes</taxon>
        <taxon>Agaricomycetidae</taxon>
        <taxon>Boletales</taxon>
        <taxon>Coniophorineae</taxon>
        <taxon>Hygrophoropsidaceae</taxon>
        <taxon>Hygrophoropsis</taxon>
    </lineage>
</organism>
<evidence type="ECO:0000313" key="2">
    <source>
        <dbReference type="Proteomes" id="UP000790377"/>
    </source>
</evidence>
<name>A0ACB8ALL6_9AGAM</name>
<proteinExistence type="predicted"/>
<dbReference type="EMBL" id="MU267616">
    <property type="protein sequence ID" value="KAH7914261.1"/>
    <property type="molecule type" value="Genomic_DNA"/>
</dbReference>
<keyword evidence="2" id="KW-1185">Reference proteome</keyword>
<comment type="caution">
    <text evidence="1">The sequence shown here is derived from an EMBL/GenBank/DDBJ whole genome shotgun (WGS) entry which is preliminary data.</text>
</comment>
<dbReference type="Proteomes" id="UP000790377">
    <property type="component" value="Unassembled WGS sequence"/>
</dbReference>
<accession>A0ACB8ALL6</accession>
<evidence type="ECO:0000313" key="1">
    <source>
        <dbReference type="EMBL" id="KAH7914261.1"/>
    </source>
</evidence>
<protein>
    <submittedName>
        <fullName evidence="1">Uncharacterized protein</fullName>
    </submittedName>
</protein>
<sequence>MEAATSDAQHTEMLERINQLNILRESNATLRTDCEAYSKRSRELEVKLTALSAELDPAKEEARTAKAELVARDVQIKRLEDESRHWQERNTQLLSTYDRVDPADIQNLKGEVETLKSEKAELEKAMAEREEKSTTHEKRISLLEENIRRYRDTLGKANEMTKRLREEKAQLSGTITELQTKVDALSANQATADASKDLSDQLTSLRQEKEAVEKALADEKAARAAQPSSTPSPEQTAALAALREERDRLLSEKEAWTKASTDRLSSDNDTNSQWETEKAELVKARDEALAQTKFVEDEVKKSAENLRSLRQSNEKFQARVSEFQKARERASAEQAAAVAAAVEKVKSEMQATDSSVGASEELVKKHAAELETLRAHLTAQHETSLKEAVESAVAAAKAEAASITDADDKIKAAVDAAIAAHDPRKAEEVAAAVDSGRRESLAKLKIKDGQLFRLQARLKQLETQIDEWCQAGLVPDILSVSTGPAAPGAPIASTSKPIANGTPAVAPSPTTSAPITSTPVASTPAKPATSAPAVAPSTAPSAGVRKTPVSGAVPLGHPEGAGRGRGAPRGGVRGVARGLSIRGAAPGRGGAPSPTTAPAATAGVSIMGAATKRPRDEEAASSDDSLVKRMKPASEATAAATSKPVTLRRPPPPS</sequence>